<sequence length="674" mass="75148">MSNLRKIVKTMFLWWSLAILLSIQIFTSALELEMLDYKSEHFTCSKGLSNCTVKEGAVVLIPECPVDHRGLEVQPVLCCRQGTACRPCLHIHLDIQPRNHQTASHVNVCYNVPELEIDMCKNLKFTVIPGALDGQATSKAWLSLLLKDNAVSFNSQVTVYVCSHHSKVVLPSVDEVCSSAAQGVVEECDVPSFSTLIDQESHEVRLQVDKADDIPYPLEMCLQHEDNGVCRVRVVLGVPLNSVNMQQFSQTFTLPNDNMLLVVLQTCKESTVPLHSVTPCMCFQVWWNKGDERSHRSISCPFRNHTELLQRNVWENVSVSVVQGQMNSGGAMLSWNLTAPCRVEAEVWPCQKEAGLNKDRCTELVAFRQHLSDDIWWENSRGHWLMPGVFEDVIPGLDLCVMVKVKGKNSELGPFCPIDSSWWHWRWSLLVLLSLMLAVLAAICLYFLHGKLKRWAWEWYQECGQLANRGHIVLLSPPDVDGSVSELVCELGSSLCAQGFSVSVDLWSRTELCSLGPLPWLHSQLQHLDSQGGRAILVLTQAAWERTEDWVQQWDQQGQQGKDIVQGVELKEEGEEVEGEDKGLLQGLSSPYADVFSAALSCIKADNKLGCAGERFLLVHFEAHSAKPPNSARGLPELFQGLPMFHLPSQSQGLLAELAMGPTGPEASIGGHRV</sequence>
<dbReference type="GO" id="GO:0030368">
    <property type="term" value="F:interleukin-17 receptor activity"/>
    <property type="evidence" value="ECO:0007669"/>
    <property type="project" value="InterPro"/>
</dbReference>
<keyword evidence="4 8" id="KW-1133">Transmembrane helix</keyword>
<comment type="subcellular location">
    <subcellularLocation>
        <location evidence="1">Membrane</location>
        <topology evidence="1">Single-pass type I membrane protein</topology>
    </subcellularLocation>
</comment>
<evidence type="ECO:0000256" key="2">
    <source>
        <dbReference type="ARBA" id="ARBA00022692"/>
    </source>
</evidence>
<accession>A0A4W5R8M4</accession>
<dbReference type="Ensembl" id="ENSHHUT00000085207.1">
    <property type="protein sequence ID" value="ENSHHUP00000082595.1"/>
    <property type="gene ID" value="ENSHHUG00000047982.1"/>
</dbReference>
<feature type="signal peptide" evidence="9">
    <location>
        <begin position="1"/>
        <end position="29"/>
    </location>
</feature>
<evidence type="ECO:0000259" key="10">
    <source>
        <dbReference type="PROSITE" id="PS51534"/>
    </source>
</evidence>
<evidence type="ECO:0000256" key="1">
    <source>
        <dbReference type="ARBA" id="ARBA00004479"/>
    </source>
</evidence>
<evidence type="ECO:0000256" key="3">
    <source>
        <dbReference type="ARBA" id="ARBA00022729"/>
    </source>
</evidence>
<organism evidence="11 12">
    <name type="scientific">Hucho hucho</name>
    <name type="common">huchen</name>
    <dbReference type="NCBI Taxonomy" id="62062"/>
    <lineage>
        <taxon>Eukaryota</taxon>
        <taxon>Metazoa</taxon>
        <taxon>Chordata</taxon>
        <taxon>Craniata</taxon>
        <taxon>Vertebrata</taxon>
        <taxon>Euteleostomi</taxon>
        <taxon>Actinopterygii</taxon>
        <taxon>Neopterygii</taxon>
        <taxon>Teleostei</taxon>
        <taxon>Protacanthopterygii</taxon>
        <taxon>Salmoniformes</taxon>
        <taxon>Salmonidae</taxon>
        <taxon>Salmoninae</taxon>
        <taxon>Hucho</taxon>
    </lineage>
</organism>
<proteinExistence type="predicted"/>
<evidence type="ECO:0000256" key="4">
    <source>
        <dbReference type="ARBA" id="ARBA00022989"/>
    </source>
</evidence>
<feature type="domain" description="SEFIR" evidence="10">
    <location>
        <begin position="469"/>
        <end position="656"/>
    </location>
</feature>
<dbReference type="InterPro" id="IPR039465">
    <property type="entry name" value="IL-17_rcpt-like"/>
</dbReference>
<evidence type="ECO:0000313" key="11">
    <source>
        <dbReference type="Ensembl" id="ENSHHUP00000082595.1"/>
    </source>
</evidence>
<dbReference type="InterPro" id="IPR013568">
    <property type="entry name" value="SEFIR_dom"/>
</dbReference>
<keyword evidence="7" id="KW-0325">Glycoprotein</keyword>
<dbReference type="PANTHER" id="PTHR15583:SF12">
    <property type="entry name" value="INTERLEUKIN-17 RECEPTOR C"/>
    <property type="match status" value="1"/>
</dbReference>
<evidence type="ECO:0000256" key="9">
    <source>
        <dbReference type="SAM" id="SignalP"/>
    </source>
</evidence>
<keyword evidence="6" id="KW-0675">Receptor</keyword>
<dbReference type="PROSITE" id="PS51534">
    <property type="entry name" value="SEFIR"/>
    <property type="match status" value="1"/>
</dbReference>
<feature type="chain" id="PRO_5021289572" evidence="9">
    <location>
        <begin position="30"/>
        <end position="674"/>
    </location>
</feature>
<dbReference type="Pfam" id="PF08357">
    <property type="entry name" value="SEFIR"/>
    <property type="match status" value="1"/>
</dbReference>
<dbReference type="GeneTree" id="ENSGT00940000168503"/>
<dbReference type="PANTHER" id="PTHR15583">
    <property type="entry name" value="INTERLEUKIN-17 RECEPTOR"/>
    <property type="match status" value="1"/>
</dbReference>
<reference evidence="12" key="1">
    <citation type="submission" date="2018-06" db="EMBL/GenBank/DDBJ databases">
        <title>Genome assembly of Danube salmon.</title>
        <authorList>
            <person name="Macqueen D.J."/>
            <person name="Gundappa M.K."/>
        </authorList>
    </citation>
    <scope>NUCLEOTIDE SEQUENCE [LARGE SCALE GENOMIC DNA]</scope>
</reference>
<dbReference type="GO" id="GO:0016020">
    <property type="term" value="C:membrane"/>
    <property type="evidence" value="ECO:0007669"/>
    <property type="project" value="UniProtKB-SubCell"/>
</dbReference>
<keyword evidence="2 8" id="KW-0812">Transmembrane</keyword>
<evidence type="ECO:0000256" key="5">
    <source>
        <dbReference type="ARBA" id="ARBA00023136"/>
    </source>
</evidence>
<reference evidence="11" key="2">
    <citation type="submission" date="2025-08" db="UniProtKB">
        <authorList>
            <consortium name="Ensembl"/>
        </authorList>
    </citation>
    <scope>IDENTIFICATION</scope>
</reference>
<feature type="transmembrane region" description="Helical" evidence="8">
    <location>
        <begin position="425"/>
        <end position="448"/>
    </location>
</feature>
<evidence type="ECO:0000256" key="8">
    <source>
        <dbReference type="SAM" id="Phobius"/>
    </source>
</evidence>
<protein>
    <submittedName>
        <fullName evidence="11">Interleukin 17 receptor C</fullName>
    </submittedName>
</protein>
<dbReference type="AlphaFoldDB" id="A0A4W5R8M4"/>
<evidence type="ECO:0000313" key="12">
    <source>
        <dbReference type="Proteomes" id="UP000314982"/>
    </source>
</evidence>
<keyword evidence="3 9" id="KW-0732">Signal</keyword>
<reference evidence="11" key="3">
    <citation type="submission" date="2025-09" db="UniProtKB">
        <authorList>
            <consortium name="Ensembl"/>
        </authorList>
    </citation>
    <scope>IDENTIFICATION</scope>
</reference>
<evidence type="ECO:0000256" key="7">
    <source>
        <dbReference type="ARBA" id="ARBA00023180"/>
    </source>
</evidence>
<dbReference type="Proteomes" id="UP000314982">
    <property type="component" value="Unassembled WGS sequence"/>
</dbReference>
<name>A0A4W5R8M4_9TELE</name>
<evidence type="ECO:0000256" key="6">
    <source>
        <dbReference type="ARBA" id="ARBA00023170"/>
    </source>
</evidence>
<dbReference type="STRING" id="62062.ENSHHUP00000082595"/>
<keyword evidence="5 8" id="KW-0472">Membrane</keyword>
<dbReference type="Gene3D" id="3.40.50.11530">
    <property type="match status" value="1"/>
</dbReference>
<keyword evidence="12" id="KW-1185">Reference proteome</keyword>